<dbReference type="Gene3D" id="3.30.420.280">
    <property type="match status" value="1"/>
</dbReference>
<accession>A0A9D1NFT5</accession>
<evidence type="ECO:0000259" key="1">
    <source>
        <dbReference type="Pfam" id="PF04466"/>
    </source>
</evidence>
<dbReference type="Gene3D" id="3.40.50.300">
    <property type="entry name" value="P-loop containing nucleotide triphosphate hydrolases"/>
    <property type="match status" value="1"/>
</dbReference>
<evidence type="ECO:0000313" key="2">
    <source>
        <dbReference type="EMBL" id="HIV02280.1"/>
    </source>
</evidence>
<organism evidence="2 3">
    <name type="scientific">Candidatus Aphodoplasma excrementigallinarum</name>
    <dbReference type="NCBI Taxonomy" id="2840673"/>
    <lineage>
        <taxon>Bacteria</taxon>
        <taxon>Bacillati</taxon>
        <taxon>Bacillota</taxon>
        <taxon>Clostridia</taxon>
        <taxon>Eubacteriales</taxon>
        <taxon>Candidatus Aphodoplasma</taxon>
    </lineage>
</organism>
<dbReference type="InterPro" id="IPR035412">
    <property type="entry name" value="Terminase_L_N"/>
</dbReference>
<gene>
    <name evidence="2" type="ORF">IAC74_01800</name>
</gene>
<name>A0A9D1NFT5_9FIRM</name>
<sequence>MGQVGGRAKKRRITLGVPQPKQEEFFCATERFIAYGGARGGGKSWAARTKAVMLALAHDGIQILLMRRTLAALRENHVIPLLRQLYDAVPYKASTREFLFPNGSRIVLGYCAAEADVLQYQGQGYDVIFLEEATQFTEFQFQALTESNRSSGLCRTDFRPRMYLTCNPGGVGHGWVKRLFIDRNYHGSETAGDYRFIKSLVYDNPYLLQHSPDYVKNLENLPETRRKAMLYGDWDIFEGQYFSEFDRSIHVVSPFEIPRGWRRYISIDYGLDMLACLWIAMDEQGKAYVYKELYESGLIISDAARRIGEVNGSDEIAMRFAPPDLWNRRQETGKSAVDIFLEHGLYFYKSDNSRVQGWYDLKEWLKPYTDEMGIRTARLTIFENCRNLIRTLPALQFDQRNPNDVAGEPHELTHAPDALRGFVSSDAARAWCGGMPDEPDDTGYTSFLEYGI</sequence>
<dbReference type="EMBL" id="DVOF01000056">
    <property type="protein sequence ID" value="HIV02280.1"/>
    <property type="molecule type" value="Genomic_DNA"/>
</dbReference>
<reference evidence="2" key="1">
    <citation type="submission" date="2020-10" db="EMBL/GenBank/DDBJ databases">
        <authorList>
            <person name="Gilroy R."/>
        </authorList>
    </citation>
    <scope>NUCLEOTIDE SEQUENCE</scope>
    <source>
        <strain evidence="2">4920</strain>
    </source>
</reference>
<reference evidence="2" key="2">
    <citation type="journal article" date="2021" name="PeerJ">
        <title>Extensive microbial diversity within the chicken gut microbiome revealed by metagenomics and culture.</title>
        <authorList>
            <person name="Gilroy R."/>
            <person name="Ravi A."/>
            <person name="Getino M."/>
            <person name="Pursley I."/>
            <person name="Horton D.L."/>
            <person name="Alikhan N.F."/>
            <person name="Baker D."/>
            <person name="Gharbi K."/>
            <person name="Hall N."/>
            <person name="Watson M."/>
            <person name="Adriaenssens E.M."/>
            <person name="Foster-Nyarko E."/>
            <person name="Jarju S."/>
            <person name="Secka A."/>
            <person name="Antonio M."/>
            <person name="Oren A."/>
            <person name="Chaudhuri R.R."/>
            <person name="La Ragione R."/>
            <person name="Hildebrand F."/>
            <person name="Pallen M.J."/>
        </authorList>
    </citation>
    <scope>NUCLEOTIDE SEQUENCE</scope>
    <source>
        <strain evidence="2">4920</strain>
    </source>
</reference>
<dbReference type="Pfam" id="PF04466">
    <property type="entry name" value="Terminase_3"/>
    <property type="match status" value="1"/>
</dbReference>
<dbReference type="AlphaFoldDB" id="A0A9D1NFT5"/>
<protein>
    <recommendedName>
        <fullName evidence="1">Phage terminase large subunit N-terminal domain-containing protein</fullName>
    </recommendedName>
</protein>
<proteinExistence type="predicted"/>
<comment type="caution">
    <text evidence="2">The sequence shown here is derived from an EMBL/GenBank/DDBJ whole genome shotgun (WGS) entry which is preliminary data.</text>
</comment>
<dbReference type="InterPro" id="IPR027417">
    <property type="entry name" value="P-loop_NTPase"/>
</dbReference>
<evidence type="ECO:0000313" key="3">
    <source>
        <dbReference type="Proteomes" id="UP000886743"/>
    </source>
</evidence>
<dbReference type="Proteomes" id="UP000886743">
    <property type="component" value="Unassembled WGS sequence"/>
</dbReference>
<feature type="domain" description="Phage terminase large subunit N-terminal" evidence="1">
    <location>
        <begin position="33"/>
        <end position="224"/>
    </location>
</feature>